<dbReference type="OrthoDB" id="10499765at2759"/>
<sequence length="180" mass="20749">MSRITFSFVSILTSLSFLILSCIYVPANGLQSISIPLVSSFIKLSQGVCLLWSSLKSRGNLNSSSRQLKFAELLLLFDFSLGLYLFVKIYILAQFRNCYYLRNLFILWISFFHFCSPAIPLLLVKGQQSQRLAVWLFFTALSLFVLIIYYFLQDEKDRWTEESGLSHVSWKRIVVQGTGE</sequence>
<evidence type="ECO:0000313" key="2">
    <source>
        <dbReference type="EMBL" id="EME29331.1"/>
    </source>
</evidence>
<keyword evidence="1" id="KW-0812">Transmembrane</keyword>
<accession>M2W139</accession>
<dbReference type="Gramene" id="EME29331">
    <property type="protein sequence ID" value="EME29331"/>
    <property type="gene ID" value="Gasu_33360"/>
</dbReference>
<dbReference type="AlphaFoldDB" id="M2W139"/>
<feature type="transmembrane region" description="Helical" evidence="1">
    <location>
        <begin position="7"/>
        <end position="27"/>
    </location>
</feature>
<feature type="transmembrane region" description="Helical" evidence="1">
    <location>
        <begin position="132"/>
        <end position="152"/>
    </location>
</feature>
<name>M2W139_GALSU</name>
<feature type="transmembrane region" description="Helical" evidence="1">
    <location>
        <begin position="33"/>
        <end position="52"/>
    </location>
</feature>
<dbReference type="Proteomes" id="UP000030680">
    <property type="component" value="Unassembled WGS sequence"/>
</dbReference>
<dbReference type="PROSITE" id="PS51257">
    <property type="entry name" value="PROKAR_LIPOPROTEIN"/>
    <property type="match status" value="1"/>
</dbReference>
<feature type="transmembrane region" description="Helical" evidence="1">
    <location>
        <begin position="105"/>
        <end position="123"/>
    </location>
</feature>
<gene>
    <name evidence="2" type="ORF">Gasu_33360</name>
</gene>
<dbReference type="EMBL" id="KB454510">
    <property type="protein sequence ID" value="EME29331.1"/>
    <property type="molecule type" value="Genomic_DNA"/>
</dbReference>
<protein>
    <submittedName>
        <fullName evidence="2">Uncharacterized protein</fullName>
    </submittedName>
</protein>
<dbReference type="RefSeq" id="XP_005705851.1">
    <property type="nucleotide sequence ID" value="XM_005705794.1"/>
</dbReference>
<keyword evidence="1" id="KW-1133">Transmembrane helix</keyword>
<feature type="transmembrane region" description="Helical" evidence="1">
    <location>
        <begin position="73"/>
        <end position="93"/>
    </location>
</feature>
<keyword evidence="3" id="KW-1185">Reference proteome</keyword>
<proteinExistence type="predicted"/>
<reference evidence="3" key="1">
    <citation type="journal article" date="2013" name="Science">
        <title>Gene transfer from bacteria and archaea facilitated evolution of an extremophilic eukaryote.</title>
        <authorList>
            <person name="Schonknecht G."/>
            <person name="Chen W.H."/>
            <person name="Ternes C.M."/>
            <person name="Barbier G.G."/>
            <person name="Shrestha R.P."/>
            <person name="Stanke M."/>
            <person name="Brautigam A."/>
            <person name="Baker B.J."/>
            <person name="Banfield J.F."/>
            <person name="Garavito R.M."/>
            <person name="Carr K."/>
            <person name="Wilkerson C."/>
            <person name="Rensing S.A."/>
            <person name="Gagneul D."/>
            <person name="Dickenson N.E."/>
            <person name="Oesterhelt C."/>
            <person name="Lercher M.J."/>
            <person name="Weber A.P."/>
        </authorList>
    </citation>
    <scope>NUCLEOTIDE SEQUENCE [LARGE SCALE GENOMIC DNA]</scope>
    <source>
        <strain evidence="3">074W</strain>
    </source>
</reference>
<evidence type="ECO:0000313" key="3">
    <source>
        <dbReference type="Proteomes" id="UP000030680"/>
    </source>
</evidence>
<dbReference type="KEGG" id="gsl:Gasu_33360"/>
<dbReference type="GeneID" id="17088136"/>
<organism evidence="2 3">
    <name type="scientific">Galdieria sulphuraria</name>
    <name type="common">Red alga</name>
    <dbReference type="NCBI Taxonomy" id="130081"/>
    <lineage>
        <taxon>Eukaryota</taxon>
        <taxon>Rhodophyta</taxon>
        <taxon>Bangiophyceae</taxon>
        <taxon>Galdieriales</taxon>
        <taxon>Galdieriaceae</taxon>
        <taxon>Galdieria</taxon>
    </lineage>
</organism>
<keyword evidence="1" id="KW-0472">Membrane</keyword>
<evidence type="ECO:0000256" key="1">
    <source>
        <dbReference type="SAM" id="Phobius"/>
    </source>
</evidence>